<evidence type="ECO:0000259" key="1">
    <source>
        <dbReference type="PROSITE" id="PS50995"/>
    </source>
</evidence>
<keyword evidence="2" id="KW-0238">DNA-binding</keyword>
<dbReference type="Gene3D" id="1.10.10.10">
    <property type="entry name" value="Winged helix-like DNA-binding domain superfamily/Winged helix DNA-binding domain"/>
    <property type="match status" value="1"/>
</dbReference>
<evidence type="ECO:0000313" key="2">
    <source>
        <dbReference type="EMBL" id="SIO55234.1"/>
    </source>
</evidence>
<dbReference type="GO" id="GO:0006950">
    <property type="term" value="P:response to stress"/>
    <property type="evidence" value="ECO:0007669"/>
    <property type="project" value="TreeGrafter"/>
</dbReference>
<dbReference type="EMBL" id="FSRM01000002">
    <property type="protein sequence ID" value="SIO55234.1"/>
    <property type="molecule type" value="Genomic_DNA"/>
</dbReference>
<dbReference type="AlphaFoldDB" id="A0A1N6KF72"/>
<feature type="domain" description="HTH marR-type" evidence="1">
    <location>
        <begin position="24"/>
        <end position="156"/>
    </location>
</feature>
<dbReference type="RefSeq" id="WP_074268779.1">
    <property type="nucleotide sequence ID" value="NZ_FSRM01000002.1"/>
</dbReference>
<dbReference type="PANTHER" id="PTHR33164">
    <property type="entry name" value="TRANSCRIPTIONAL REGULATOR, MARR FAMILY"/>
    <property type="match status" value="1"/>
</dbReference>
<dbReference type="SMART" id="SM00347">
    <property type="entry name" value="HTH_MARR"/>
    <property type="match status" value="1"/>
</dbReference>
<evidence type="ECO:0000313" key="3">
    <source>
        <dbReference type="Proteomes" id="UP000184693"/>
    </source>
</evidence>
<dbReference type="SUPFAM" id="SSF46785">
    <property type="entry name" value="Winged helix' DNA-binding domain"/>
    <property type="match status" value="1"/>
</dbReference>
<protein>
    <submittedName>
        <fullName evidence="2">DNA-binding transcriptional regulator, MarR family</fullName>
    </submittedName>
</protein>
<dbReference type="InterPro" id="IPR000835">
    <property type="entry name" value="HTH_MarR-typ"/>
</dbReference>
<reference evidence="2 3" key="1">
    <citation type="submission" date="2016-11" db="EMBL/GenBank/DDBJ databases">
        <authorList>
            <person name="Jaros S."/>
            <person name="Januszkiewicz K."/>
            <person name="Wedrychowicz H."/>
        </authorList>
    </citation>
    <scope>NUCLEOTIDE SEQUENCE [LARGE SCALE GENOMIC DNA]</scope>
    <source>
        <strain evidence="2 3">GAS86</strain>
    </source>
</reference>
<sequence>MHKPATTHDRPDIPRIGEGKRGEEGYIGYLLRQAGGAHRLRMERALADLGVTPPQFTVLTMLVAYPGLSNADVARLAMLTPQTVSVIVANLLRSGAIARRPHAVHGRIQHIDVTEAGKALLKQCRSRVKAIEQQILAGFSADEESVIRRWLVSVAVEGGSGEAE</sequence>
<gene>
    <name evidence="2" type="ORF">SAMN05444168_7049</name>
</gene>
<dbReference type="OrthoDB" id="117723at2"/>
<dbReference type="PANTHER" id="PTHR33164:SF43">
    <property type="entry name" value="HTH-TYPE TRANSCRIPTIONAL REPRESSOR YETL"/>
    <property type="match status" value="1"/>
</dbReference>
<dbReference type="GO" id="GO:0003677">
    <property type="term" value="F:DNA binding"/>
    <property type="evidence" value="ECO:0007669"/>
    <property type="project" value="UniProtKB-KW"/>
</dbReference>
<dbReference type="PROSITE" id="PS50995">
    <property type="entry name" value="HTH_MARR_2"/>
    <property type="match status" value="1"/>
</dbReference>
<dbReference type="InterPro" id="IPR039422">
    <property type="entry name" value="MarR/SlyA-like"/>
</dbReference>
<organism evidence="2 3">
    <name type="scientific">Paraburkholderia phenazinium</name>
    <dbReference type="NCBI Taxonomy" id="60549"/>
    <lineage>
        <taxon>Bacteria</taxon>
        <taxon>Pseudomonadati</taxon>
        <taxon>Pseudomonadota</taxon>
        <taxon>Betaproteobacteria</taxon>
        <taxon>Burkholderiales</taxon>
        <taxon>Burkholderiaceae</taxon>
        <taxon>Paraburkholderia</taxon>
    </lineage>
</organism>
<dbReference type="InterPro" id="IPR036388">
    <property type="entry name" value="WH-like_DNA-bd_sf"/>
</dbReference>
<dbReference type="GO" id="GO:0003700">
    <property type="term" value="F:DNA-binding transcription factor activity"/>
    <property type="evidence" value="ECO:0007669"/>
    <property type="project" value="InterPro"/>
</dbReference>
<dbReference type="Proteomes" id="UP000184693">
    <property type="component" value="Unassembled WGS sequence"/>
</dbReference>
<accession>A0A1N6KF72</accession>
<name>A0A1N6KF72_9BURK</name>
<proteinExistence type="predicted"/>
<dbReference type="InterPro" id="IPR036390">
    <property type="entry name" value="WH_DNA-bd_sf"/>
</dbReference>
<dbReference type="Pfam" id="PF12802">
    <property type="entry name" value="MarR_2"/>
    <property type="match status" value="1"/>
</dbReference>